<evidence type="ECO:0000256" key="2">
    <source>
        <dbReference type="ARBA" id="ARBA00022481"/>
    </source>
</evidence>
<keyword evidence="6" id="KW-1185">Reference proteome</keyword>
<dbReference type="PROSITE" id="PS00409">
    <property type="entry name" value="PROKAR_NTER_METHYL"/>
    <property type="match status" value="1"/>
</dbReference>
<keyword evidence="4" id="KW-1133">Transmembrane helix</keyword>
<dbReference type="GO" id="GO:0007155">
    <property type="term" value="P:cell adhesion"/>
    <property type="evidence" value="ECO:0007669"/>
    <property type="project" value="InterPro"/>
</dbReference>
<reference evidence="5 6" key="1">
    <citation type="submission" date="2011-09" db="EMBL/GenBank/DDBJ databases">
        <title>Complete sequence of chromosome of Thioflavicoccus mobilis 8321.</title>
        <authorList>
            <consortium name="US DOE Joint Genome Institute"/>
            <person name="Lucas S."/>
            <person name="Han J."/>
            <person name="Lapidus A."/>
            <person name="Cheng J.-F."/>
            <person name="Goodwin L."/>
            <person name="Pitluck S."/>
            <person name="Peters L."/>
            <person name="Ovchinnikova G."/>
            <person name="Lu M."/>
            <person name="Detter J.C."/>
            <person name="Han C."/>
            <person name="Tapia R."/>
            <person name="Land M."/>
            <person name="Hauser L."/>
            <person name="Kyrpides N."/>
            <person name="Ivanova N."/>
            <person name="Pagani I."/>
            <person name="Vogl K."/>
            <person name="Liu Z."/>
            <person name="Imhoff J."/>
            <person name="Thiel V."/>
            <person name="Frigaard N.-U."/>
            <person name="Bryant D."/>
            <person name="Woyke T."/>
        </authorList>
    </citation>
    <scope>NUCLEOTIDE SEQUENCE [LARGE SCALE GENOMIC DNA]</scope>
    <source>
        <strain evidence="5 6">8321</strain>
    </source>
</reference>
<keyword evidence="4" id="KW-0472">Membrane</keyword>
<dbReference type="NCBIfam" id="TIGR02532">
    <property type="entry name" value="IV_pilin_GFxxxE"/>
    <property type="match status" value="1"/>
</dbReference>
<dbReference type="KEGG" id="tmb:Thimo_0013"/>
<evidence type="ECO:0000313" key="6">
    <source>
        <dbReference type="Proteomes" id="UP000010816"/>
    </source>
</evidence>
<evidence type="ECO:0000256" key="4">
    <source>
        <dbReference type="SAM" id="Phobius"/>
    </source>
</evidence>
<gene>
    <name evidence="5" type="ORF">Thimo_0013</name>
</gene>
<dbReference type="EMBL" id="CP003051">
    <property type="protein sequence ID" value="AGA88890.1"/>
    <property type="molecule type" value="Genomic_DNA"/>
</dbReference>
<dbReference type="Gene3D" id="3.30.700.10">
    <property type="entry name" value="Glycoprotein, Type 4 Pilin"/>
    <property type="match status" value="1"/>
</dbReference>
<dbReference type="GO" id="GO:0043107">
    <property type="term" value="P:type IV pilus-dependent motility"/>
    <property type="evidence" value="ECO:0007669"/>
    <property type="project" value="TreeGrafter"/>
</dbReference>
<keyword evidence="2" id="KW-0488">Methylation</keyword>
<dbReference type="RefSeq" id="WP_015279040.1">
    <property type="nucleotide sequence ID" value="NC_019940.1"/>
</dbReference>
<dbReference type="AlphaFoldDB" id="L0GU37"/>
<dbReference type="HOGENOM" id="CLU_091705_4_1_6"/>
<accession>L0GU37</accession>
<dbReference type="OrthoDB" id="5918848at2"/>
<dbReference type="Pfam" id="PF00114">
    <property type="entry name" value="Pilin"/>
    <property type="match status" value="1"/>
</dbReference>
<organism evidence="5 6">
    <name type="scientific">Thioflavicoccus mobilis 8321</name>
    <dbReference type="NCBI Taxonomy" id="765912"/>
    <lineage>
        <taxon>Bacteria</taxon>
        <taxon>Pseudomonadati</taxon>
        <taxon>Pseudomonadota</taxon>
        <taxon>Gammaproteobacteria</taxon>
        <taxon>Chromatiales</taxon>
        <taxon>Chromatiaceae</taxon>
        <taxon>Thioflavicoccus</taxon>
    </lineage>
</organism>
<evidence type="ECO:0000313" key="5">
    <source>
        <dbReference type="EMBL" id="AGA88890.1"/>
    </source>
</evidence>
<dbReference type="Pfam" id="PF07963">
    <property type="entry name" value="N_methyl"/>
    <property type="match status" value="1"/>
</dbReference>
<dbReference type="InterPro" id="IPR012902">
    <property type="entry name" value="N_methyl_site"/>
</dbReference>
<evidence type="ECO:0000256" key="1">
    <source>
        <dbReference type="ARBA" id="ARBA00005233"/>
    </source>
</evidence>
<keyword evidence="4" id="KW-0812">Transmembrane</keyword>
<dbReference type="SUPFAM" id="SSF54523">
    <property type="entry name" value="Pili subunits"/>
    <property type="match status" value="1"/>
</dbReference>
<protein>
    <submittedName>
        <fullName evidence="5">Prepilin-type N-terminal cleavage/methylation domain-containing protein</fullName>
    </submittedName>
</protein>
<name>L0GU37_9GAMM</name>
<dbReference type="Proteomes" id="UP000010816">
    <property type="component" value="Chromosome"/>
</dbReference>
<dbReference type="PANTHER" id="PTHR30093">
    <property type="entry name" value="GENERAL SECRETION PATHWAY PROTEIN G"/>
    <property type="match status" value="1"/>
</dbReference>
<dbReference type="GO" id="GO:0044096">
    <property type="term" value="C:type IV pilus"/>
    <property type="evidence" value="ECO:0007669"/>
    <property type="project" value="TreeGrafter"/>
</dbReference>
<dbReference type="eggNOG" id="COG4969">
    <property type="taxonomic scope" value="Bacteria"/>
</dbReference>
<evidence type="ECO:0000256" key="3">
    <source>
        <dbReference type="RuleBase" id="RU000389"/>
    </source>
</evidence>
<feature type="transmembrane region" description="Helical" evidence="4">
    <location>
        <begin position="7"/>
        <end position="31"/>
    </location>
</feature>
<dbReference type="PANTHER" id="PTHR30093:SF34">
    <property type="entry name" value="PREPILIN PEPTIDASE-DEPENDENT PROTEIN D"/>
    <property type="match status" value="1"/>
</dbReference>
<keyword evidence="3" id="KW-0281">Fimbrium</keyword>
<dbReference type="STRING" id="765912.Thimo_0013"/>
<proteinExistence type="inferred from homology"/>
<dbReference type="InterPro" id="IPR001082">
    <property type="entry name" value="Pilin"/>
</dbReference>
<comment type="similarity">
    <text evidence="1 3">Belongs to the N-Me-Phe pilin family.</text>
</comment>
<sequence length="133" mass="13635">MYKKQQGFTLIELMIVVAIIGILAAIALPAYQDYTKKAKVSEIVLAASSARTCVTEVIAGGGTDVTTCDDNFIATQYATGLTVSGTTGAPIITARGSVPDDVTVILTGVAGSGTVKSWDCSGTPTNLMPGSCR</sequence>
<dbReference type="InterPro" id="IPR045584">
    <property type="entry name" value="Pilin-like"/>
</dbReference>